<keyword evidence="3 4" id="KW-0720">Serine protease</keyword>
<dbReference type="AlphaFoldDB" id="A0A1U7HJ56"/>
<evidence type="ECO:0000256" key="2">
    <source>
        <dbReference type="ARBA" id="ARBA00022801"/>
    </source>
</evidence>
<dbReference type="Pfam" id="PF00082">
    <property type="entry name" value="Peptidase_S8"/>
    <property type="match status" value="1"/>
</dbReference>
<dbReference type="GO" id="GO:0004252">
    <property type="term" value="F:serine-type endopeptidase activity"/>
    <property type="evidence" value="ECO:0007669"/>
    <property type="project" value="UniProtKB-UniRule"/>
</dbReference>
<evidence type="ECO:0000313" key="6">
    <source>
        <dbReference type="EMBL" id="OKH23622.1"/>
    </source>
</evidence>
<protein>
    <submittedName>
        <fullName evidence="6">Serine protease</fullName>
    </submittedName>
</protein>
<reference evidence="6 7" key="1">
    <citation type="submission" date="2016-11" db="EMBL/GenBank/DDBJ databases">
        <title>Draft Genome Sequences of Nine Cyanobacterial Strains from Diverse Habitats.</title>
        <authorList>
            <person name="Zhu T."/>
            <person name="Hou S."/>
            <person name="Lu X."/>
            <person name="Hess W.R."/>
        </authorList>
    </citation>
    <scope>NUCLEOTIDE SEQUENCE [LARGE SCALE GENOMIC DNA]</scope>
    <source>
        <strain evidence="6 7">5.2 s.c.1</strain>
    </source>
</reference>
<organism evidence="6 7">
    <name type="scientific">Chroogloeocystis siderophila 5.2 s.c.1</name>
    <dbReference type="NCBI Taxonomy" id="247279"/>
    <lineage>
        <taxon>Bacteria</taxon>
        <taxon>Bacillati</taxon>
        <taxon>Cyanobacteriota</taxon>
        <taxon>Cyanophyceae</taxon>
        <taxon>Oscillatoriophycideae</taxon>
        <taxon>Chroococcales</taxon>
        <taxon>Chroococcaceae</taxon>
        <taxon>Chroogloeocystis</taxon>
    </lineage>
</organism>
<comment type="similarity">
    <text evidence="4">Belongs to the peptidase S8 family.</text>
</comment>
<evidence type="ECO:0000313" key="7">
    <source>
        <dbReference type="Proteomes" id="UP000185984"/>
    </source>
</evidence>
<dbReference type="STRING" id="247279.NIES1031_17455"/>
<dbReference type="EMBL" id="MRCC01000015">
    <property type="protein sequence ID" value="OKH23622.1"/>
    <property type="molecule type" value="Genomic_DNA"/>
</dbReference>
<proteinExistence type="inferred from homology"/>
<keyword evidence="1 4" id="KW-0645">Protease</keyword>
<dbReference type="PANTHER" id="PTHR42884:SF14">
    <property type="entry name" value="NEUROENDOCRINE CONVERTASE 1"/>
    <property type="match status" value="1"/>
</dbReference>
<evidence type="ECO:0000259" key="5">
    <source>
        <dbReference type="Pfam" id="PF00082"/>
    </source>
</evidence>
<accession>A0A1U7HJ56</accession>
<dbReference type="RefSeq" id="WP_073550782.1">
    <property type="nucleotide sequence ID" value="NZ_CAWMVK010000007.1"/>
</dbReference>
<dbReference type="GO" id="GO:0016485">
    <property type="term" value="P:protein processing"/>
    <property type="evidence" value="ECO:0007669"/>
    <property type="project" value="TreeGrafter"/>
</dbReference>
<evidence type="ECO:0000256" key="1">
    <source>
        <dbReference type="ARBA" id="ARBA00022670"/>
    </source>
</evidence>
<keyword evidence="2 4" id="KW-0378">Hydrolase</keyword>
<comment type="caution">
    <text evidence="6">The sequence shown here is derived from an EMBL/GenBank/DDBJ whole genome shotgun (WGS) entry which is preliminary data.</text>
</comment>
<dbReference type="SUPFAM" id="SSF52743">
    <property type="entry name" value="Subtilisin-like"/>
    <property type="match status" value="1"/>
</dbReference>
<dbReference type="PANTHER" id="PTHR42884">
    <property type="entry name" value="PROPROTEIN CONVERTASE SUBTILISIN/KEXIN-RELATED"/>
    <property type="match status" value="1"/>
</dbReference>
<evidence type="ECO:0000256" key="3">
    <source>
        <dbReference type="ARBA" id="ARBA00022825"/>
    </source>
</evidence>
<evidence type="ECO:0000256" key="4">
    <source>
        <dbReference type="PROSITE-ProRule" id="PRU01240"/>
    </source>
</evidence>
<dbReference type="OrthoDB" id="543865at2"/>
<dbReference type="Gene3D" id="3.40.50.200">
    <property type="entry name" value="Peptidase S8/S53 domain"/>
    <property type="match status" value="1"/>
</dbReference>
<sequence>MSYNLKLLESFSSNIFNTSLVSEPNSSGIPYNTTSELTEPVIYRNNRSSSSATYSPDVSNLPTPTYLSSSQDNLSTQIITDQEIQENTYSAFNNYPYITSDAPNNNNSDPLATTSINPIFTKFSVFDASGDNTLNSVFESGALRLNYNLDNIFSLLDVRLEALKGNSVVSTLGTWNQANLSNELINLASFSNFTGDSYQLRAVARTTDGQEFASASQAINVLSWNRINGSFKGEIIDYTADLGTGAVIIGRGGTDTLNLFEISPSSITSINGMSLADFNPLSGSTANQAIFGGTTFDYINLADGREIYLQGIERLRFSDSSIFELQVRTNDTFFGSQWNLHISDVSNAWRFTQGASNVLLASLDTGILTAAGASGDIVDIAIDRLITDPSDDDNFNNYGHGHSAISIMSSIANNSSGIAGINWNSSVYVNDVYRGVSLQQAIQDTISYARARNQRVVFQGGIQGNWFNSGGTREQLEQLIRDNSDIAIFAIAAGNGGPNGNLSDPNYLTSVSGVAQLETTHDNVMSVGALRNTSATTIVDGLTNASSVNLASYSNRGSNLTLVAATDSPAIDKFGNMRFFGGTSGANPNLAGIASLVWSVNSSLTGGQVRQILIDTAMDLGAEGRDNTFGHGLVNADAAVRRAVALQRSADLANLYSGCSIFV</sequence>
<feature type="active site" description="Charge relay system" evidence="4">
    <location>
        <position position="584"/>
    </location>
</feature>
<dbReference type="InterPro" id="IPR036852">
    <property type="entry name" value="Peptidase_S8/S53_dom_sf"/>
</dbReference>
<name>A0A1U7HJ56_9CHRO</name>
<keyword evidence="7" id="KW-1185">Reference proteome</keyword>
<dbReference type="InterPro" id="IPR000209">
    <property type="entry name" value="Peptidase_S8/S53_dom"/>
</dbReference>
<dbReference type="Proteomes" id="UP000185984">
    <property type="component" value="Unassembled WGS sequence"/>
</dbReference>
<feature type="domain" description="Peptidase S8/S53" evidence="5">
    <location>
        <begin position="356"/>
        <end position="632"/>
    </location>
</feature>
<gene>
    <name evidence="6" type="ORF">NIES1031_17455</name>
</gene>
<feature type="active site" description="Charge relay system" evidence="4">
    <location>
        <position position="400"/>
    </location>
</feature>
<dbReference type="GO" id="GO:0005886">
    <property type="term" value="C:plasma membrane"/>
    <property type="evidence" value="ECO:0007669"/>
    <property type="project" value="TreeGrafter"/>
</dbReference>
<dbReference type="PROSITE" id="PS51892">
    <property type="entry name" value="SUBTILASE"/>
    <property type="match status" value="1"/>
</dbReference>
<feature type="active site" description="Charge relay system" evidence="4">
    <location>
        <position position="364"/>
    </location>
</feature>